<evidence type="ECO:0000313" key="10">
    <source>
        <dbReference type="Proteomes" id="UP001370348"/>
    </source>
</evidence>
<dbReference type="SMART" id="SM00220">
    <property type="entry name" value="S_TKc"/>
    <property type="match status" value="1"/>
</dbReference>
<feature type="compositionally biased region" description="Low complexity" evidence="6">
    <location>
        <begin position="378"/>
        <end position="391"/>
    </location>
</feature>
<feature type="compositionally biased region" description="Pro residues" evidence="6">
    <location>
        <begin position="411"/>
        <end position="438"/>
    </location>
</feature>
<feature type="domain" description="Protein kinase" evidence="8">
    <location>
        <begin position="12"/>
        <end position="285"/>
    </location>
</feature>
<evidence type="ECO:0000313" key="9">
    <source>
        <dbReference type="EMBL" id="WXB15640.1"/>
    </source>
</evidence>
<feature type="region of interest" description="Disordered" evidence="6">
    <location>
        <begin position="321"/>
        <end position="438"/>
    </location>
</feature>
<sequence>MLTEGELFLDKYRIEKLVGIGGMGAVYAAVDVDLARKVAIKILLPEIARSQTAASRFVNEGRAVARVEGEHVARVFAAGRTEQGLPYMVLELLEGQDLAKLLEERGKLGVGEAVDILVQALGGVAEAHRHGIVHRDLKPANLFLHRRSNAAPVVKVLDFGVSKASRPLTDTSMHQNLTATSTMIGSPYYMSPEQLMDSKSADHRADIWSLGCILYEMLTGVVPFDDPLLSGLVIAILRKRPVPVRQLRPDVPAALEAIVVRCLERDPSQRIGTAAALARLLLPFATDTRAPAFVVPAIEPEAPPPSIDAKTQVWVPKRPALAAAHATPTPASNPPAPRAAPMHASNTPGPMPRAAPMLPPPRATPMPRSDPPAPMPPMHAAMLAPPHATPMLQPPHATPMPASDPRAMPMLQPPHATPAPPSNPPIPPPATTPIPPRPTFRAELPSLLVIAATLVFLGISGFLFAQRKDARPGAGAHAPAVSHAAPAKNAPP</sequence>
<feature type="transmembrane region" description="Helical" evidence="7">
    <location>
        <begin position="444"/>
        <end position="465"/>
    </location>
</feature>
<evidence type="ECO:0000256" key="3">
    <source>
        <dbReference type="ARBA" id="ARBA00022777"/>
    </source>
</evidence>
<organism evidence="9 10">
    <name type="scientific">Pendulispora albinea</name>
    <dbReference type="NCBI Taxonomy" id="2741071"/>
    <lineage>
        <taxon>Bacteria</taxon>
        <taxon>Pseudomonadati</taxon>
        <taxon>Myxococcota</taxon>
        <taxon>Myxococcia</taxon>
        <taxon>Myxococcales</taxon>
        <taxon>Sorangiineae</taxon>
        <taxon>Pendulisporaceae</taxon>
        <taxon>Pendulispora</taxon>
    </lineage>
</organism>
<dbReference type="PANTHER" id="PTHR43289:SF6">
    <property type="entry name" value="SERINE_THREONINE-PROTEIN KINASE NEKL-3"/>
    <property type="match status" value="1"/>
</dbReference>
<dbReference type="EMBL" id="CP089984">
    <property type="protein sequence ID" value="WXB15640.1"/>
    <property type="molecule type" value="Genomic_DNA"/>
</dbReference>
<keyword evidence="4 5" id="KW-0067">ATP-binding</keyword>
<keyword evidence="3 9" id="KW-0418">Kinase</keyword>
<keyword evidence="1" id="KW-0808">Transferase</keyword>
<dbReference type="InterPro" id="IPR017441">
    <property type="entry name" value="Protein_kinase_ATP_BS"/>
</dbReference>
<feature type="compositionally biased region" description="Pro residues" evidence="6">
    <location>
        <begin position="349"/>
        <end position="377"/>
    </location>
</feature>
<feature type="region of interest" description="Disordered" evidence="6">
    <location>
        <begin position="472"/>
        <end position="492"/>
    </location>
</feature>
<gene>
    <name evidence="9" type="ORF">LZC94_48470</name>
</gene>
<evidence type="ECO:0000256" key="5">
    <source>
        <dbReference type="PROSITE-ProRule" id="PRU10141"/>
    </source>
</evidence>
<evidence type="ECO:0000259" key="8">
    <source>
        <dbReference type="PROSITE" id="PS50011"/>
    </source>
</evidence>
<name>A0ABZ2LZ85_9BACT</name>
<dbReference type="InterPro" id="IPR008271">
    <property type="entry name" value="Ser/Thr_kinase_AS"/>
</dbReference>
<evidence type="ECO:0000256" key="1">
    <source>
        <dbReference type="ARBA" id="ARBA00022679"/>
    </source>
</evidence>
<dbReference type="RefSeq" id="WP_394825274.1">
    <property type="nucleotide sequence ID" value="NZ_CP089984.1"/>
</dbReference>
<reference evidence="9 10" key="1">
    <citation type="submission" date="2021-12" db="EMBL/GenBank/DDBJ databases">
        <title>Discovery of the Pendulisporaceae a myxobacterial family with distinct sporulation behavior and unique specialized metabolism.</title>
        <authorList>
            <person name="Garcia R."/>
            <person name="Popoff A."/>
            <person name="Bader C.D."/>
            <person name="Loehr J."/>
            <person name="Walesch S."/>
            <person name="Walt C."/>
            <person name="Boldt J."/>
            <person name="Bunk B."/>
            <person name="Haeckl F.J.F.P.J."/>
            <person name="Gunesch A.P."/>
            <person name="Birkelbach J."/>
            <person name="Nuebel U."/>
            <person name="Pietschmann T."/>
            <person name="Bach T."/>
            <person name="Mueller R."/>
        </authorList>
    </citation>
    <scope>NUCLEOTIDE SEQUENCE [LARGE SCALE GENOMIC DNA]</scope>
    <source>
        <strain evidence="9 10">MSr11954</strain>
    </source>
</reference>
<evidence type="ECO:0000256" key="4">
    <source>
        <dbReference type="ARBA" id="ARBA00022840"/>
    </source>
</evidence>
<dbReference type="PANTHER" id="PTHR43289">
    <property type="entry name" value="MITOGEN-ACTIVATED PROTEIN KINASE KINASE KINASE 20-RELATED"/>
    <property type="match status" value="1"/>
</dbReference>
<feature type="compositionally biased region" description="Low complexity" evidence="6">
    <location>
        <begin position="321"/>
        <end position="330"/>
    </location>
</feature>
<dbReference type="PROSITE" id="PS50011">
    <property type="entry name" value="PROTEIN_KINASE_DOM"/>
    <property type="match status" value="1"/>
</dbReference>
<evidence type="ECO:0000256" key="7">
    <source>
        <dbReference type="SAM" id="Phobius"/>
    </source>
</evidence>
<dbReference type="PROSITE" id="PS00108">
    <property type="entry name" value="PROTEIN_KINASE_ST"/>
    <property type="match status" value="1"/>
</dbReference>
<protein>
    <submittedName>
        <fullName evidence="9">Protein kinase</fullName>
    </submittedName>
</protein>
<keyword evidence="7" id="KW-0472">Membrane</keyword>
<dbReference type="PROSITE" id="PS00107">
    <property type="entry name" value="PROTEIN_KINASE_ATP"/>
    <property type="match status" value="1"/>
</dbReference>
<dbReference type="CDD" id="cd14014">
    <property type="entry name" value="STKc_PknB_like"/>
    <property type="match status" value="1"/>
</dbReference>
<proteinExistence type="predicted"/>
<dbReference type="Proteomes" id="UP001370348">
    <property type="component" value="Chromosome"/>
</dbReference>
<dbReference type="Pfam" id="PF00069">
    <property type="entry name" value="Pkinase"/>
    <property type="match status" value="1"/>
</dbReference>
<dbReference type="InterPro" id="IPR000719">
    <property type="entry name" value="Prot_kinase_dom"/>
</dbReference>
<dbReference type="Gene3D" id="3.30.200.20">
    <property type="entry name" value="Phosphorylase Kinase, domain 1"/>
    <property type="match status" value="1"/>
</dbReference>
<keyword evidence="10" id="KW-1185">Reference proteome</keyword>
<evidence type="ECO:0000256" key="2">
    <source>
        <dbReference type="ARBA" id="ARBA00022741"/>
    </source>
</evidence>
<keyword evidence="7" id="KW-0812">Transmembrane</keyword>
<dbReference type="InterPro" id="IPR011009">
    <property type="entry name" value="Kinase-like_dom_sf"/>
</dbReference>
<dbReference type="GO" id="GO:0016301">
    <property type="term" value="F:kinase activity"/>
    <property type="evidence" value="ECO:0007669"/>
    <property type="project" value="UniProtKB-KW"/>
</dbReference>
<evidence type="ECO:0000256" key="6">
    <source>
        <dbReference type="SAM" id="MobiDB-lite"/>
    </source>
</evidence>
<dbReference type="Gene3D" id="1.10.510.10">
    <property type="entry name" value="Transferase(Phosphotransferase) domain 1"/>
    <property type="match status" value="1"/>
</dbReference>
<dbReference type="PRINTS" id="PR01217">
    <property type="entry name" value="PRICHEXTENSN"/>
</dbReference>
<dbReference type="SUPFAM" id="SSF56112">
    <property type="entry name" value="Protein kinase-like (PK-like)"/>
    <property type="match status" value="1"/>
</dbReference>
<feature type="binding site" evidence="5">
    <location>
        <position position="41"/>
    </location>
    <ligand>
        <name>ATP</name>
        <dbReference type="ChEBI" id="CHEBI:30616"/>
    </ligand>
</feature>
<keyword evidence="7" id="KW-1133">Transmembrane helix</keyword>
<accession>A0ABZ2LZ85</accession>
<keyword evidence="2 5" id="KW-0547">Nucleotide-binding</keyword>